<organism evidence="1">
    <name type="scientific">uncultured Caudovirales phage</name>
    <dbReference type="NCBI Taxonomy" id="2100421"/>
    <lineage>
        <taxon>Viruses</taxon>
        <taxon>Duplodnaviria</taxon>
        <taxon>Heunggongvirae</taxon>
        <taxon>Uroviricota</taxon>
        <taxon>Caudoviricetes</taxon>
        <taxon>Peduoviridae</taxon>
        <taxon>Maltschvirus</taxon>
        <taxon>Maltschvirus maltsch</taxon>
    </lineage>
</organism>
<reference evidence="1" key="1">
    <citation type="submission" date="2020-04" db="EMBL/GenBank/DDBJ databases">
        <authorList>
            <person name="Chiriac C."/>
            <person name="Salcher M."/>
            <person name="Ghai R."/>
            <person name="Kavagutti S V."/>
        </authorList>
    </citation>
    <scope>NUCLEOTIDE SEQUENCE</scope>
</reference>
<protein>
    <submittedName>
        <fullName evidence="1">Uncharacterized protein</fullName>
    </submittedName>
</protein>
<accession>A0A6J5KMP5</accession>
<gene>
    <name evidence="1" type="ORF">UFOVP29_24</name>
</gene>
<proteinExistence type="predicted"/>
<evidence type="ECO:0000313" key="1">
    <source>
        <dbReference type="EMBL" id="CAB4122462.1"/>
    </source>
</evidence>
<dbReference type="EMBL" id="LR796167">
    <property type="protein sequence ID" value="CAB4122462.1"/>
    <property type="molecule type" value="Genomic_DNA"/>
</dbReference>
<name>A0A6J5KMP5_9CAUD</name>
<sequence>MSSYQIFHQGKPDAGVDTLLYTSAGKVIANIWLGNQSGEDHVSIAIVPNGNTLSDENYIAYDTPVATNYIFYLQTICFGLGDTVWIRSQNGTSSFTLTGQLLD</sequence>